<dbReference type="STRING" id="243365.CV_0846"/>
<dbReference type="AlphaFoldDB" id="Q7NZS5"/>
<proteinExistence type="predicted"/>
<dbReference type="Proteomes" id="UP000001424">
    <property type="component" value="Chromosome"/>
</dbReference>
<keyword evidence="2" id="KW-1185">Reference proteome</keyword>
<protein>
    <submittedName>
        <fullName evidence="1">Uncharacterized protein</fullName>
    </submittedName>
</protein>
<reference evidence="1 2" key="1">
    <citation type="journal article" date="2003" name="Proc. Natl. Acad. Sci. U.S.A.">
        <title>The complete genome sequence of Chromobacterium violaceum reveals remarkable and exploitable bacterial adaptability.</title>
        <authorList>
            <person name="Vasconcelos A.T.R."/>
            <person name="de Almeida D.F."/>
            <person name="Almeida F.C."/>
            <person name="de Almeida L.G.P."/>
            <person name="de Almeida R."/>
            <person name="Goncalves J.A.A."/>
            <person name="Andrade E.M."/>
            <person name="Antonio R.V."/>
            <person name="Araripe J."/>
            <person name="de Araujo M.F.F."/>
            <person name="Filho S.A."/>
            <person name="Azevedo V."/>
            <person name="Batista A.J."/>
            <person name="Bataus L.A.M."/>
            <person name="Batista J.S."/>
            <person name="Belo A."/>
            <person name="vander Berg C."/>
            <person name="Blamey J."/>
            <person name="Bogo M."/>
            <person name="Bonato S."/>
            <person name="Bordignon J."/>
            <person name="Brito C.A."/>
            <person name="Brocchi M."/>
            <person name="Burity H.A."/>
            <person name="Camargo A.A."/>
            <person name="Cardoso D.D.P."/>
            <person name="Carneiro N.P."/>
            <person name="Carraro D.M."/>
            <person name="Carvalho C.M.B."/>
            <person name="Cascardo J.C.M."/>
            <person name="Cavada B.S."/>
            <person name="Chueire L.M.O."/>
            <person name="Pasa T.B.C."/>
            <person name="Duran N."/>
            <person name="Fagundes N."/>
            <person name="Falcao C.L."/>
            <person name="Fantinatti F."/>
            <person name="Farias I.P."/>
            <person name="Felipe M.S.S."/>
            <person name="Ferrari L.P."/>
            <person name="Ferro J.A."/>
            <person name="Ferro M.I.T."/>
            <person name="Franco G.R."/>
            <person name="Freitas N.S.A."/>
            <person name="Furlan L.R."/>
            <person name="Gazzinelli R.T."/>
            <person name="Gomes E.A."/>
            <person name="Goncalves P.R."/>
            <person name="Grangeiro T.B."/>
            <person name="Grattapaglia D."/>
            <person name="Grisard E.C."/>
            <person name="Guimaraes C.T."/>
            <person name="Hanna E.S."/>
            <person name="Hungria M."/>
            <person name="Jardim S.N."/>
            <person name="Laurino J."/>
            <person name="Leoi L.C.T."/>
            <person name="Fassarella L."/>
            <person name="Lima A."/>
            <person name="Loureiro M.F."/>
            <person name="Lyra M.C.P."/>
            <person name="Macedo M."/>
            <person name="Madeira H.M.F."/>
            <person name="Manfio G.P."/>
            <person name="Maranhao A.Q."/>
            <person name="Martins W.S."/>
            <person name="di Mauro S.M.Z."/>
            <person name="de Medeiros S.R.B."/>
            <person name="Meissner R.D.V."/>
            <person name="Menck C.F.M."/>
            <person name="Moreira M.A.M."/>
            <person name="Nascimento F.F."/>
            <person name="Nicolas M.F."/>
            <person name="Oliveira J.G."/>
            <person name="Oliveira S.C."/>
            <person name="Paixao R.F.C."/>
            <person name="Parente J.A."/>
            <person name="Pedrosa F.O."/>
            <person name="Pena S.J.D."/>
            <person name="Perreira J.O."/>
            <person name="Perreira M."/>
            <person name="Pinto L.S.R.C."/>
            <person name="Pinto L.S."/>
            <person name="Porto J.I.R."/>
            <person name="Potrich D.P."/>
            <person name="Neto C.E.R."/>
            <person name="Reis A.M.M."/>
            <person name="Rigo L.U."/>
            <person name="Rondinelli E."/>
            <person name="dos Santos E.B.P."/>
            <person name="Santos F.R."/>
            <person name="Schneider M.P.C."/>
            <person name="Seuanez H.N."/>
            <person name="Silva A.M.R."/>
            <person name="da Silva A.L.C."/>
            <person name="Silva D.W."/>
            <person name="Silva R."/>
            <person name="Simoes I.C."/>
            <person name="Simon D."/>
            <person name="Soares C.M.A."/>
            <person name="Soares R.B.A."/>
            <person name="Souza E.M."/>
            <person name="Souza K.R.L."/>
            <person name="Souza R.C."/>
            <person name="Steffens M.B.R."/>
            <person name="Steindel M."/>
            <person name="Teixeira S.R."/>
            <person name="Urmenyi T."/>
            <person name="Vettore A."/>
            <person name="Wassem R."/>
            <person name="Zaha A."/>
            <person name="Simpson A.J.G."/>
        </authorList>
    </citation>
    <scope>NUCLEOTIDE SEQUENCE [LARGE SCALE GENOMIC DNA]</scope>
    <source>
        <strain evidence="2">ATCC 12472 / DSM 30191 / JCM 1249 / NBRC 12614 / NCIMB 9131 / NCTC 9757</strain>
    </source>
</reference>
<gene>
    <name evidence="1" type="ordered locus">CV_0846</name>
</gene>
<evidence type="ECO:0000313" key="1">
    <source>
        <dbReference type="EMBL" id="AAQ58521.1"/>
    </source>
</evidence>
<dbReference type="KEGG" id="cvi:CV_0846"/>
<evidence type="ECO:0000313" key="2">
    <source>
        <dbReference type="Proteomes" id="UP000001424"/>
    </source>
</evidence>
<sequence length="59" mass="7090">MDSPCLPFSLLSFSISLFFYKRRREEVGQVRKTTMWKKWGKPWKWGAKPWMGFSKQSMA</sequence>
<dbReference type="HOGENOM" id="CLU_2951924_0_0_4"/>
<name>Q7NZS5_CHRVO</name>
<accession>Q7NZS5</accession>
<dbReference type="EMBL" id="AE016825">
    <property type="protein sequence ID" value="AAQ58521.1"/>
    <property type="molecule type" value="Genomic_DNA"/>
</dbReference>
<organism evidence="1 2">
    <name type="scientific">Chromobacterium violaceum (strain ATCC 12472 / DSM 30191 / JCM 1249 / CCUG 213 / NBRC 12614 / NCIMB 9131 / NCTC 9757 / MK)</name>
    <dbReference type="NCBI Taxonomy" id="243365"/>
    <lineage>
        <taxon>Bacteria</taxon>
        <taxon>Pseudomonadati</taxon>
        <taxon>Pseudomonadota</taxon>
        <taxon>Betaproteobacteria</taxon>
        <taxon>Neisseriales</taxon>
        <taxon>Chromobacteriaceae</taxon>
        <taxon>Chromobacterium</taxon>
    </lineage>
</organism>